<dbReference type="SMART" id="SM00856">
    <property type="entry name" value="PMEI"/>
    <property type="match status" value="1"/>
</dbReference>
<reference evidence="11" key="1">
    <citation type="submission" date="2019-12" db="EMBL/GenBank/DDBJ databases">
        <title>Genome sequencing and annotation of Brassica cretica.</title>
        <authorList>
            <person name="Studholme D.J."/>
            <person name="Sarris P.F."/>
        </authorList>
    </citation>
    <scope>NUCLEOTIDE SEQUENCE</scope>
    <source>
        <strain evidence="11">PFS-102/07</strain>
        <tissue evidence="11">Leaf</tissue>
    </source>
</reference>
<dbReference type="GO" id="GO:0004857">
    <property type="term" value="F:enzyme inhibitor activity"/>
    <property type="evidence" value="ECO:0007669"/>
    <property type="project" value="InterPro"/>
</dbReference>
<dbReference type="PANTHER" id="PTHR31080:SF296">
    <property type="entry name" value="OS05G0360900 PROTEIN"/>
    <property type="match status" value="1"/>
</dbReference>
<feature type="region of interest" description="Disordered" evidence="8">
    <location>
        <begin position="17"/>
        <end position="45"/>
    </location>
</feature>
<dbReference type="SUPFAM" id="SSF101148">
    <property type="entry name" value="Plant invertase/pectin methylesterase inhibitor"/>
    <property type="match status" value="1"/>
</dbReference>
<comment type="similarity">
    <text evidence="5">Belongs to the PMEI family.</text>
</comment>
<keyword evidence="2 9" id="KW-0732">Signal</keyword>
<comment type="function">
    <text evidence="7">Acts in the modification of cell walls via demethylesterification of cell wall pectin.</text>
</comment>
<evidence type="ECO:0000256" key="3">
    <source>
        <dbReference type="ARBA" id="ARBA00023157"/>
    </source>
</evidence>
<evidence type="ECO:0000256" key="7">
    <source>
        <dbReference type="ARBA" id="ARBA00057335"/>
    </source>
</evidence>
<protein>
    <recommendedName>
        <fullName evidence="1">pectinesterase</fullName>
        <ecNumber evidence="1">3.1.1.11</ecNumber>
    </recommendedName>
</protein>
<evidence type="ECO:0000256" key="9">
    <source>
        <dbReference type="SAM" id="SignalP"/>
    </source>
</evidence>
<keyword evidence="3" id="KW-1015">Disulfide bond</keyword>
<evidence type="ECO:0000256" key="5">
    <source>
        <dbReference type="ARBA" id="ARBA00038471"/>
    </source>
</evidence>
<dbReference type="Pfam" id="PF04043">
    <property type="entry name" value="PMEI"/>
    <property type="match status" value="1"/>
</dbReference>
<keyword evidence="4" id="KW-0325">Glycoprotein</keyword>
<comment type="caution">
    <text evidence="11">The sequence shown here is derived from an EMBL/GenBank/DDBJ whole genome shotgun (WGS) entry which is preliminary data.</text>
</comment>
<dbReference type="InterPro" id="IPR006501">
    <property type="entry name" value="Pectinesterase_inhib_dom"/>
</dbReference>
<dbReference type="NCBIfam" id="TIGR01614">
    <property type="entry name" value="PME_inhib"/>
    <property type="match status" value="1"/>
</dbReference>
<proteinExistence type="inferred from homology"/>
<dbReference type="AlphaFoldDB" id="A0A8S9HW84"/>
<name>A0A8S9HW84_BRACR</name>
<evidence type="ECO:0000259" key="10">
    <source>
        <dbReference type="SMART" id="SM00856"/>
    </source>
</evidence>
<feature type="chain" id="PRO_5035790138" description="pectinesterase" evidence="9">
    <location>
        <begin position="23"/>
        <end position="178"/>
    </location>
</feature>
<dbReference type="CDD" id="cd15798">
    <property type="entry name" value="PMEI-like_3"/>
    <property type="match status" value="1"/>
</dbReference>
<dbReference type="GO" id="GO:0030599">
    <property type="term" value="F:pectinesterase activity"/>
    <property type="evidence" value="ECO:0007669"/>
    <property type="project" value="UniProtKB-EC"/>
</dbReference>
<dbReference type="InterPro" id="IPR035513">
    <property type="entry name" value="Invertase/methylesterase_inhib"/>
</dbReference>
<dbReference type="InterPro" id="IPR051955">
    <property type="entry name" value="PME_Inhibitor"/>
</dbReference>
<dbReference type="EMBL" id="QGKY02001250">
    <property type="protein sequence ID" value="KAF2561367.1"/>
    <property type="molecule type" value="Genomic_DNA"/>
</dbReference>
<dbReference type="Gene3D" id="1.20.140.40">
    <property type="entry name" value="Invertase/pectin methylesterase inhibitor family protein"/>
    <property type="match status" value="1"/>
</dbReference>
<feature type="domain" description="Pectinesterase inhibitor" evidence="10">
    <location>
        <begin position="43"/>
        <end position="178"/>
    </location>
</feature>
<accession>A0A8S9HW84</accession>
<dbReference type="PANTHER" id="PTHR31080">
    <property type="entry name" value="PECTINESTERASE INHIBITOR-LIKE"/>
    <property type="match status" value="1"/>
</dbReference>
<evidence type="ECO:0000256" key="1">
    <source>
        <dbReference type="ARBA" id="ARBA00013229"/>
    </source>
</evidence>
<organism evidence="11">
    <name type="scientific">Brassica cretica</name>
    <name type="common">Mustard</name>
    <dbReference type="NCBI Taxonomy" id="69181"/>
    <lineage>
        <taxon>Eukaryota</taxon>
        <taxon>Viridiplantae</taxon>
        <taxon>Streptophyta</taxon>
        <taxon>Embryophyta</taxon>
        <taxon>Tracheophyta</taxon>
        <taxon>Spermatophyta</taxon>
        <taxon>Magnoliopsida</taxon>
        <taxon>eudicotyledons</taxon>
        <taxon>Gunneridae</taxon>
        <taxon>Pentapetalae</taxon>
        <taxon>rosids</taxon>
        <taxon>malvids</taxon>
        <taxon>Brassicales</taxon>
        <taxon>Brassicaceae</taxon>
        <taxon>Brassiceae</taxon>
        <taxon>Brassica</taxon>
    </lineage>
</organism>
<evidence type="ECO:0000313" key="11">
    <source>
        <dbReference type="EMBL" id="KAF2561367.1"/>
    </source>
</evidence>
<evidence type="ECO:0000256" key="8">
    <source>
        <dbReference type="SAM" id="MobiDB-lite"/>
    </source>
</evidence>
<evidence type="ECO:0000256" key="6">
    <source>
        <dbReference type="ARBA" id="ARBA00047928"/>
    </source>
</evidence>
<gene>
    <name evidence="11" type="ORF">F2Q70_00014162</name>
</gene>
<evidence type="ECO:0000256" key="4">
    <source>
        <dbReference type="ARBA" id="ARBA00023180"/>
    </source>
</evidence>
<comment type="catalytic activity">
    <reaction evidence="6">
        <text>[(1-&gt;4)-alpha-D-galacturonosyl methyl ester](n) + n H2O = [(1-&gt;4)-alpha-D-galacturonosyl](n) + n methanol + n H(+)</text>
        <dbReference type="Rhea" id="RHEA:22380"/>
        <dbReference type="Rhea" id="RHEA-COMP:14570"/>
        <dbReference type="Rhea" id="RHEA-COMP:14573"/>
        <dbReference type="ChEBI" id="CHEBI:15377"/>
        <dbReference type="ChEBI" id="CHEBI:15378"/>
        <dbReference type="ChEBI" id="CHEBI:17790"/>
        <dbReference type="ChEBI" id="CHEBI:140522"/>
        <dbReference type="ChEBI" id="CHEBI:140523"/>
        <dbReference type="EC" id="3.1.1.11"/>
    </reaction>
</comment>
<dbReference type="FunFam" id="1.20.140.40:FF:000021">
    <property type="entry name" value="Probable pectinesterase/pectinesterase inhibitor 51"/>
    <property type="match status" value="1"/>
</dbReference>
<dbReference type="EC" id="3.1.1.11" evidence="1"/>
<evidence type="ECO:0000256" key="2">
    <source>
        <dbReference type="ARBA" id="ARBA00022729"/>
    </source>
</evidence>
<sequence>MSSTLILLFSLFLLASPSSSSSSRPHHHHHKPSDSPRLNPSSSTASQIRLACNATRYPDQCLSSLSQPGLVPLDPKPSQIIHSAISVSFKNLETAQSKLKSILDASVGNLNRTNAANTCLELLSYSKRRTLSVDHALTRGRGRIKDARAWMSAALVYQYDTWSALKYVNDTTQVGETA</sequence>
<feature type="signal peptide" evidence="9">
    <location>
        <begin position="1"/>
        <end position="22"/>
    </location>
</feature>